<evidence type="ECO:0000313" key="2">
    <source>
        <dbReference type="EMBL" id="CAB4555934.1"/>
    </source>
</evidence>
<feature type="region of interest" description="Disordered" evidence="1">
    <location>
        <begin position="28"/>
        <end position="48"/>
    </location>
</feature>
<feature type="compositionally biased region" description="Low complexity" evidence="1">
    <location>
        <begin position="38"/>
        <end position="48"/>
    </location>
</feature>
<proteinExistence type="predicted"/>
<dbReference type="EMBL" id="CAEZSU010000125">
    <property type="protein sequence ID" value="CAB4555934.1"/>
    <property type="molecule type" value="Genomic_DNA"/>
</dbReference>
<protein>
    <submittedName>
        <fullName evidence="2">Unannotated protein</fullName>
    </submittedName>
</protein>
<sequence>MAAPDYVPAPVEDLARVYQSPPWRPESWMADRPAEISGRQPLGPRLGDPGPDQGFALRLARQVRGRLVLTSAESEDDVIAGTVAIAMRRSAMFGRAPAIHDITVALTLWGFLSEAPADLVAVRAQVFAAVASTHHYMERRAIVDAVPDEVLRLNPAAVDALVRNEPSRILAMADAALAGQSHDDHA</sequence>
<dbReference type="EMBL" id="CAEZTG010000159">
    <property type="protein sequence ID" value="CAB4576162.1"/>
    <property type="molecule type" value="Genomic_DNA"/>
</dbReference>
<evidence type="ECO:0000313" key="3">
    <source>
        <dbReference type="EMBL" id="CAB4576162.1"/>
    </source>
</evidence>
<accession>A0A6J6CXX2</accession>
<gene>
    <name evidence="2" type="ORF">UFOPK1495_01182</name>
    <name evidence="3" type="ORF">UFOPK1603_01456</name>
</gene>
<name>A0A6J6CXX2_9ZZZZ</name>
<reference evidence="2" key="1">
    <citation type="submission" date="2020-05" db="EMBL/GenBank/DDBJ databases">
        <authorList>
            <person name="Chiriac C."/>
            <person name="Salcher M."/>
            <person name="Ghai R."/>
            <person name="Kavagutti S V."/>
        </authorList>
    </citation>
    <scope>NUCLEOTIDE SEQUENCE</scope>
</reference>
<dbReference type="AlphaFoldDB" id="A0A6J6CXX2"/>
<organism evidence="2">
    <name type="scientific">freshwater metagenome</name>
    <dbReference type="NCBI Taxonomy" id="449393"/>
    <lineage>
        <taxon>unclassified sequences</taxon>
        <taxon>metagenomes</taxon>
        <taxon>ecological metagenomes</taxon>
    </lineage>
</organism>
<evidence type="ECO:0000256" key="1">
    <source>
        <dbReference type="SAM" id="MobiDB-lite"/>
    </source>
</evidence>